<feature type="domain" description="PepSY" evidence="2">
    <location>
        <begin position="33"/>
        <end position="88"/>
    </location>
</feature>
<sequence length="90" mass="10443">MHPSQFNQPHQVTQPVQRPIAHPEQYQRQLVIEDAIGIARQQLDGEVVKAELERDYGRLYYEVDVIARNGRKYEVRIDANSGEVLDVELD</sequence>
<accession>A0A5C8NTN4</accession>
<reference evidence="3 4" key="1">
    <citation type="submission" date="2019-06" db="EMBL/GenBank/DDBJ databases">
        <title>Cerasibacillus sp. nov., isolated from maize field.</title>
        <authorList>
            <person name="Lin S.-Y."/>
            <person name="Tsai C.-F."/>
            <person name="Young C.-C."/>
        </authorList>
    </citation>
    <scope>NUCLEOTIDE SEQUENCE [LARGE SCALE GENOMIC DNA]</scope>
    <source>
        <strain evidence="3 4">CC-CFT480</strain>
    </source>
</reference>
<organism evidence="3 4">
    <name type="scientific">Cerasibacillus terrae</name>
    <dbReference type="NCBI Taxonomy" id="2498845"/>
    <lineage>
        <taxon>Bacteria</taxon>
        <taxon>Bacillati</taxon>
        <taxon>Bacillota</taxon>
        <taxon>Bacilli</taxon>
        <taxon>Bacillales</taxon>
        <taxon>Bacillaceae</taxon>
        <taxon>Cerasibacillus</taxon>
    </lineage>
</organism>
<dbReference type="Gene3D" id="3.10.450.40">
    <property type="match status" value="1"/>
</dbReference>
<feature type="region of interest" description="Disordered" evidence="1">
    <location>
        <begin position="1"/>
        <end position="20"/>
    </location>
</feature>
<dbReference type="Proteomes" id="UP000321574">
    <property type="component" value="Unassembled WGS sequence"/>
</dbReference>
<feature type="compositionally biased region" description="Polar residues" evidence="1">
    <location>
        <begin position="1"/>
        <end position="16"/>
    </location>
</feature>
<evidence type="ECO:0000313" key="4">
    <source>
        <dbReference type="Proteomes" id="UP000321574"/>
    </source>
</evidence>
<evidence type="ECO:0000256" key="1">
    <source>
        <dbReference type="SAM" id="MobiDB-lite"/>
    </source>
</evidence>
<protein>
    <submittedName>
        <fullName evidence="3">Peptidase</fullName>
    </submittedName>
</protein>
<dbReference type="OrthoDB" id="1919149at2"/>
<name>A0A5C8NTN4_9BACI</name>
<comment type="caution">
    <text evidence="3">The sequence shown here is derived from an EMBL/GenBank/DDBJ whole genome shotgun (WGS) entry which is preliminary data.</text>
</comment>
<keyword evidence="4" id="KW-1185">Reference proteome</keyword>
<proteinExistence type="predicted"/>
<evidence type="ECO:0000313" key="3">
    <source>
        <dbReference type="EMBL" id="TXL64542.1"/>
    </source>
</evidence>
<dbReference type="Pfam" id="PF03413">
    <property type="entry name" value="PepSY"/>
    <property type="match status" value="1"/>
</dbReference>
<dbReference type="AlphaFoldDB" id="A0A5C8NTN4"/>
<evidence type="ECO:0000259" key="2">
    <source>
        <dbReference type="Pfam" id="PF03413"/>
    </source>
</evidence>
<dbReference type="InterPro" id="IPR025711">
    <property type="entry name" value="PepSY"/>
</dbReference>
<gene>
    <name evidence="3" type="ORF">FHP05_08715</name>
</gene>
<dbReference type="EMBL" id="VDUW01000005">
    <property type="protein sequence ID" value="TXL64542.1"/>
    <property type="molecule type" value="Genomic_DNA"/>
</dbReference>